<feature type="coiled-coil region" evidence="5">
    <location>
        <begin position="599"/>
        <end position="636"/>
    </location>
</feature>
<evidence type="ECO:0000313" key="9">
    <source>
        <dbReference type="Proteomes" id="UP000641803"/>
    </source>
</evidence>
<dbReference type="EMBL" id="JACSQQ010000008">
    <property type="protein sequence ID" value="MBD7950074.1"/>
    <property type="molecule type" value="Genomic_DNA"/>
</dbReference>
<dbReference type="SMART" id="SM00091">
    <property type="entry name" value="PAS"/>
    <property type="match status" value="1"/>
</dbReference>
<dbReference type="PROSITE" id="PS50113">
    <property type="entry name" value="PAC"/>
    <property type="match status" value="1"/>
</dbReference>
<dbReference type="SUPFAM" id="SSF55785">
    <property type="entry name" value="PYP-like sensor domain (PAS domain)"/>
    <property type="match status" value="1"/>
</dbReference>
<reference evidence="8 9" key="1">
    <citation type="submission" date="2020-08" db="EMBL/GenBank/DDBJ databases">
        <title>A Genomic Blueprint of the Chicken Gut Microbiome.</title>
        <authorList>
            <person name="Gilroy R."/>
            <person name="Ravi A."/>
            <person name="Getino M."/>
            <person name="Pursley I."/>
            <person name="Horton D.L."/>
            <person name="Alikhan N.-F."/>
            <person name="Baker D."/>
            <person name="Gharbi K."/>
            <person name="Hall N."/>
            <person name="Watson M."/>
            <person name="Adriaenssens E.M."/>
            <person name="Foster-Nyarko E."/>
            <person name="Jarju S."/>
            <person name="Secka A."/>
            <person name="Antonio M."/>
            <person name="Oren A."/>
            <person name="Chaudhuri R."/>
            <person name="La Ragione R.M."/>
            <person name="Hildebrand F."/>
            <person name="Pallen M.J."/>
        </authorList>
    </citation>
    <scope>NUCLEOTIDE SEQUENCE [LARGE SCALE GENOMIC DNA]</scope>
    <source>
        <strain evidence="8 9">Sa4CUA1</strain>
    </source>
</reference>
<keyword evidence="3" id="KW-0238">DNA-binding</keyword>
<keyword evidence="4" id="KW-0804">Transcription</keyword>
<dbReference type="Pfam" id="PF08447">
    <property type="entry name" value="PAS_3"/>
    <property type="match status" value="1"/>
</dbReference>
<dbReference type="CDD" id="cd00130">
    <property type="entry name" value="PAS"/>
    <property type="match status" value="1"/>
</dbReference>
<dbReference type="InterPro" id="IPR000700">
    <property type="entry name" value="PAS-assoc_C"/>
</dbReference>
<dbReference type="Pfam" id="PF13377">
    <property type="entry name" value="Peripla_BP_3"/>
    <property type="match status" value="1"/>
</dbReference>
<feature type="region of interest" description="Disordered" evidence="6">
    <location>
        <begin position="761"/>
        <end position="800"/>
    </location>
</feature>
<name>A0ABR8RQK6_9CELL</name>
<keyword evidence="2" id="KW-0805">Transcription regulation</keyword>
<dbReference type="InterPro" id="IPR013655">
    <property type="entry name" value="PAS_fold_3"/>
</dbReference>
<feature type="domain" description="PAC" evidence="7">
    <location>
        <begin position="710"/>
        <end position="762"/>
    </location>
</feature>
<dbReference type="Gene3D" id="3.40.50.2300">
    <property type="match status" value="2"/>
</dbReference>
<evidence type="ECO:0000256" key="1">
    <source>
        <dbReference type="ARBA" id="ARBA00022491"/>
    </source>
</evidence>
<evidence type="ECO:0000256" key="6">
    <source>
        <dbReference type="SAM" id="MobiDB-lite"/>
    </source>
</evidence>
<dbReference type="Gene3D" id="3.30.450.20">
    <property type="entry name" value="PAS domain"/>
    <property type="match status" value="1"/>
</dbReference>
<sequence length="800" mass="84447">MVDVTTHRRNLTIGVLSPVVGGFYFGKILAGISRGLRTGGHRVVAFQTYPADLDREEFPDRPPPRQVVGLDAMDGVIVVTSAVEHDVLRGLDRSGKPLVVISETVDDLGAPVVTPDNAGGVRAAVEHLLQHGHERIGFLGNPRQHDLVERHAAYETALRAHGIEPRPEWIYQTRDNQEAAGAAAGRAALQEGLDTTATVAGTDRNAVGFLRSLADAGLVLPRDQALIGFDHSDGGARSRPRLSSVDPHHDRVGELAAELLLARIHGEQAGPGQHLAEATLVCRESCGCVDSTRTDLLVDGRPTSAEVAEDDTATARLDAVARAVLDDSVVLRARRGAGSTGSTGSGESAVGGWVRAVVGTMTDAAGGGALPAPQFYRALADRTAVLRPVPEALELLVPAVRALEAELLVGIKRRGPAGSIGAVVGVGVGATRVRPQGRSRALGDVTTEILVALAKGCTHALLVRSGNLERAMVDQYELDLELMHADSASLRHLDWLPRGQVGPAAIALWSPPGDGPGGDVLKVVGVRGGLAAQRLVGHSFPAAQFPPRALLSTDALSFVIPVAFDASDWGHLVIGGPVDTRATSAREKYNHWAAMLAVALDQEDHLAALRAQRTELEEAALRERRLAEEISVSEERYALASVAAYDATWDWDVATGTVYYSPSWRAMLGLPADDLKAADPEEWLDRVHPEDLQAVQVALAVQLGGVGGKLDLEHRLLAADGRYLRVHCRAVTVSDGAGCPTRIVGVLTDCSDERRENASRAECAPSRGLSVVRPPVGQAQPTPRRGGASVTRGTSAPGAG</sequence>
<dbReference type="InterPro" id="IPR001610">
    <property type="entry name" value="PAC"/>
</dbReference>
<organism evidence="8 9">
    <name type="scientific">Oerskovia rustica</name>
    <dbReference type="NCBI Taxonomy" id="2762237"/>
    <lineage>
        <taxon>Bacteria</taxon>
        <taxon>Bacillati</taxon>
        <taxon>Actinomycetota</taxon>
        <taxon>Actinomycetes</taxon>
        <taxon>Micrococcales</taxon>
        <taxon>Cellulomonadaceae</taxon>
        <taxon>Oerskovia</taxon>
    </lineage>
</organism>
<evidence type="ECO:0000256" key="5">
    <source>
        <dbReference type="SAM" id="Coils"/>
    </source>
</evidence>
<comment type="caution">
    <text evidence="8">The sequence shown here is derived from an EMBL/GenBank/DDBJ whole genome shotgun (WGS) entry which is preliminary data.</text>
</comment>
<dbReference type="InterPro" id="IPR000014">
    <property type="entry name" value="PAS"/>
</dbReference>
<dbReference type="PANTHER" id="PTHR30146:SF148">
    <property type="entry name" value="HTH-TYPE TRANSCRIPTIONAL REPRESSOR PURR-RELATED"/>
    <property type="match status" value="1"/>
</dbReference>
<dbReference type="Proteomes" id="UP000641803">
    <property type="component" value="Unassembled WGS sequence"/>
</dbReference>
<dbReference type="SUPFAM" id="SSF53822">
    <property type="entry name" value="Periplasmic binding protein-like I"/>
    <property type="match status" value="1"/>
</dbReference>
<dbReference type="RefSeq" id="WP_191795542.1">
    <property type="nucleotide sequence ID" value="NZ_JACSQQ010000008.1"/>
</dbReference>
<keyword evidence="9" id="KW-1185">Reference proteome</keyword>
<proteinExistence type="predicted"/>
<dbReference type="SMART" id="SM00086">
    <property type="entry name" value="PAC"/>
    <property type="match status" value="1"/>
</dbReference>
<dbReference type="PANTHER" id="PTHR30146">
    <property type="entry name" value="LACI-RELATED TRANSCRIPTIONAL REPRESSOR"/>
    <property type="match status" value="1"/>
</dbReference>
<evidence type="ECO:0000259" key="7">
    <source>
        <dbReference type="PROSITE" id="PS50113"/>
    </source>
</evidence>
<keyword evidence="1" id="KW-0678">Repressor</keyword>
<accession>A0ABR8RQK6</accession>
<protein>
    <submittedName>
        <fullName evidence="8">Substrate-binding domain-containing protein</fullName>
    </submittedName>
</protein>
<dbReference type="InterPro" id="IPR046335">
    <property type="entry name" value="LacI/GalR-like_sensor"/>
</dbReference>
<evidence type="ECO:0000256" key="3">
    <source>
        <dbReference type="ARBA" id="ARBA00023125"/>
    </source>
</evidence>
<evidence type="ECO:0000256" key="4">
    <source>
        <dbReference type="ARBA" id="ARBA00023163"/>
    </source>
</evidence>
<evidence type="ECO:0000313" key="8">
    <source>
        <dbReference type="EMBL" id="MBD7950074.1"/>
    </source>
</evidence>
<keyword evidence="5" id="KW-0175">Coiled coil</keyword>
<dbReference type="InterPro" id="IPR028082">
    <property type="entry name" value="Peripla_BP_I"/>
</dbReference>
<dbReference type="InterPro" id="IPR035965">
    <property type="entry name" value="PAS-like_dom_sf"/>
</dbReference>
<gene>
    <name evidence="8" type="ORF">H9652_06620</name>
</gene>
<dbReference type="CDD" id="cd06267">
    <property type="entry name" value="PBP1_LacI_sugar_binding-like"/>
    <property type="match status" value="1"/>
</dbReference>
<evidence type="ECO:0000256" key="2">
    <source>
        <dbReference type="ARBA" id="ARBA00023015"/>
    </source>
</evidence>